<reference evidence="1" key="1">
    <citation type="submission" date="2021-05" db="EMBL/GenBank/DDBJ databases">
        <title>The genome of the haptophyte Pavlova lutheri (Diacronema luteri, Pavlovales) - a model for lipid biosynthesis in eukaryotic algae.</title>
        <authorList>
            <person name="Hulatt C.J."/>
            <person name="Posewitz M.C."/>
        </authorList>
    </citation>
    <scope>NUCLEOTIDE SEQUENCE</scope>
    <source>
        <strain evidence="1">NIVA-4/92</strain>
    </source>
</reference>
<comment type="caution">
    <text evidence="1">The sequence shown here is derived from an EMBL/GenBank/DDBJ whole genome shotgun (WGS) entry which is preliminary data.</text>
</comment>
<proteinExistence type="predicted"/>
<dbReference type="OrthoDB" id="10388021at2759"/>
<sequence>MFPLRLASVALGICALLGSSAHVNWLARTMFSRSSITFSNITLELTPQQFYGRIMARSTMKHFFPFTSTPVDGATGFGAGAIALRVYPLGYYILHHQKWEYSGSVFTSTPTVLTHQACFTHRLRSARLGAERCLVTLAERVEIEPVAPGKVSVRRTLTDLVPRSPIAGIVANLCTMHMELHHHLALNRDWAAV</sequence>
<name>A0A8J5XVV5_DIALT</name>
<evidence type="ECO:0000313" key="2">
    <source>
        <dbReference type="Proteomes" id="UP000751190"/>
    </source>
</evidence>
<keyword evidence="2" id="KW-1185">Reference proteome</keyword>
<evidence type="ECO:0000313" key="1">
    <source>
        <dbReference type="EMBL" id="KAG8469587.1"/>
    </source>
</evidence>
<dbReference type="Proteomes" id="UP000751190">
    <property type="component" value="Unassembled WGS sequence"/>
</dbReference>
<dbReference type="AlphaFoldDB" id="A0A8J5XVV5"/>
<accession>A0A8J5XVV5</accession>
<gene>
    <name evidence="1" type="ORF">KFE25_006042</name>
</gene>
<protein>
    <submittedName>
        <fullName evidence="1">Uncharacterized protein</fullName>
    </submittedName>
</protein>
<organism evidence="1 2">
    <name type="scientific">Diacronema lutheri</name>
    <name type="common">Unicellular marine alga</name>
    <name type="synonym">Monochrysis lutheri</name>
    <dbReference type="NCBI Taxonomy" id="2081491"/>
    <lineage>
        <taxon>Eukaryota</taxon>
        <taxon>Haptista</taxon>
        <taxon>Haptophyta</taxon>
        <taxon>Pavlovophyceae</taxon>
        <taxon>Pavlovales</taxon>
        <taxon>Pavlovaceae</taxon>
        <taxon>Diacronema</taxon>
    </lineage>
</organism>
<dbReference type="EMBL" id="JAGTXO010000002">
    <property type="protein sequence ID" value="KAG8469587.1"/>
    <property type="molecule type" value="Genomic_DNA"/>
</dbReference>